<feature type="region of interest" description="Disordered" evidence="9">
    <location>
        <begin position="299"/>
        <end position="350"/>
    </location>
</feature>
<reference evidence="11 12" key="1">
    <citation type="submission" date="2018-02" db="EMBL/GenBank/DDBJ databases">
        <title>The genomes of Aspergillus section Nigri reveals drivers in fungal speciation.</title>
        <authorList>
            <consortium name="DOE Joint Genome Institute"/>
            <person name="Vesth T.C."/>
            <person name="Nybo J."/>
            <person name="Theobald S."/>
            <person name="Brandl J."/>
            <person name="Frisvad J.C."/>
            <person name="Nielsen K.F."/>
            <person name="Lyhne E.K."/>
            <person name="Kogle M.E."/>
            <person name="Kuo A."/>
            <person name="Riley R."/>
            <person name="Clum A."/>
            <person name="Nolan M."/>
            <person name="Lipzen A."/>
            <person name="Salamov A."/>
            <person name="Henrissat B."/>
            <person name="Wiebenga A."/>
            <person name="De vries R.P."/>
            <person name="Grigoriev I.V."/>
            <person name="Mortensen U.H."/>
            <person name="Andersen M.R."/>
            <person name="Baker S.E."/>
        </authorList>
    </citation>
    <scope>NUCLEOTIDE SEQUENCE [LARGE SCALE GENOMIC DNA]</scope>
    <source>
        <strain evidence="11 12">CBS 115571</strain>
    </source>
</reference>
<feature type="region of interest" description="Disordered" evidence="9">
    <location>
        <begin position="243"/>
        <end position="275"/>
    </location>
</feature>
<evidence type="ECO:0000256" key="4">
    <source>
        <dbReference type="ARBA" id="ARBA00022728"/>
    </source>
</evidence>
<dbReference type="GO" id="GO:0000398">
    <property type="term" value="P:mRNA splicing, via spliceosome"/>
    <property type="evidence" value="ECO:0007669"/>
    <property type="project" value="TreeGrafter"/>
</dbReference>
<keyword evidence="6" id="KW-0508">mRNA splicing</keyword>
<evidence type="ECO:0000313" key="11">
    <source>
        <dbReference type="EMBL" id="PYI22006.1"/>
    </source>
</evidence>
<dbReference type="SMART" id="SM01083">
    <property type="entry name" value="Cir_N"/>
    <property type="match status" value="1"/>
</dbReference>
<keyword evidence="4" id="KW-0747">Spliceosome</keyword>
<dbReference type="PANTHER" id="PTHR16196:SF0">
    <property type="entry name" value="PRE-MRNA-SPLICING FACTOR CWC25 HOMOLOG"/>
    <property type="match status" value="1"/>
</dbReference>
<keyword evidence="5 8" id="KW-0175">Coiled coil</keyword>
<keyword evidence="7" id="KW-0539">Nucleus</keyword>
<organism evidence="11 12">
    <name type="scientific">Aspergillus violaceofuscus (strain CBS 115571)</name>
    <dbReference type="NCBI Taxonomy" id="1450538"/>
    <lineage>
        <taxon>Eukaryota</taxon>
        <taxon>Fungi</taxon>
        <taxon>Dikarya</taxon>
        <taxon>Ascomycota</taxon>
        <taxon>Pezizomycotina</taxon>
        <taxon>Eurotiomycetes</taxon>
        <taxon>Eurotiomycetidae</taxon>
        <taxon>Eurotiales</taxon>
        <taxon>Aspergillaceae</taxon>
        <taxon>Aspergillus</taxon>
    </lineage>
</organism>
<feature type="compositionally biased region" description="Low complexity" evidence="9">
    <location>
        <begin position="175"/>
        <end position="185"/>
    </location>
</feature>
<keyword evidence="12" id="KW-1185">Reference proteome</keyword>
<keyword evidence="3" id="KW-0507">mRNA processing</keyword>
<evidence type="ECO:0000256" key="6">
    <source>
        <dbReference type="ARBA" id="ARBA00023187"/>
    </source>
</evidence>
<dbReference type="Pfam" id="PF12542">
    <property type="entry name" value="CWC25"/>
    <property type="match status" value="1"/>
</dbReference>
<protein>
    <recommendedName>
        <fullName evidence="10">CBF1-interacting co-repressor CIR N-terminal domain-containing protein</fullName>
    </recommendedName>
</protein>
<accession>A0A2V5IQ83</accession>
<evidence type="ECO:0000259" key="10">
    <source>
        <dbReference type="SMART" id="SM01083"/>
    </source>
</evidence>
<dbReference type="OMA" id="CKHYERQ"/>
<dbReference type="Proteomes" id="UP000249829">
    <property type="component" value="Unassembled WGS sequence"/>
</dbReference>
<feature type="region of interest" description="Disordered" evidence="9">
    <location>
        <begin position="175"/>
        <end position="198"/>
    </location>
</feature>
<comment type="similarity">
    <text evidence="2">Belongs to the CWC25 family.</text>
</comment>
<feature type="coiled-coil region" evidence="8">
    <location>
        <begin position="22"/>
        <end position="49"/>
    </location>
</feature>
<evidence type="ECO:0000256" key="8">
    <source>
        <dbReference type="SAM" id="Coils"/>
    </source>
</evidence>
<gene>
    <name evidence="11" type="ORF">BO99DRAFT_441002</name>
</gene>
<dbReference type="PANTHER" id="PTHR16196">
    <property type="entry name" value="CELL CYCLE CONTROL PROTEIN CWF25"/>
    <property type="match status" value="1"/>
</dbReference>
<dbReference type="EMBL" id="KZ825113">
    <property type="protein sequence ID" value="PYI22006.1"/>
    <property type="molecule type" value="Genomic_DNA"/>
</dbReference>
<dbReference type="GO" id="GO:0005684">
    <property type="term" value="C:U2-type spliceosomal complex"/>
    <property type="evidence" value="ECO:0007669"/>
    <property type="project" value="TreeGrafter"/>
</dbReference>
<evidence type="ECO:0000256" key="2">
    <source>
        <dbReference type="ARBA" id="ARBA00006695"/>
    </source>
</evidence>
<dbReference type="InterPro" id="IPR051376">
    <property type="entry name" value="CWC25_splicing_factor"/>
</dbReference>
<feature type="compositionally biased region" description="Basic and acidic residues" evidence="9">
    <location>
        <begin position="248"/>
        <end position="275"/>
    </location>
</feature>
<evidence type="ECO:0000313" key="12">
    <source>
        <dbReference type="Proteomes" id="UP000249829"/>
    </source>
</evidence>
<evidence type="ECO:0000256" key="5">
    <source>
        <dbReference type="ARBA" id="ARBA00023054"/>
    </source>
</evidence>
<dbReference type="InterPro" id="IPR022209">
    <property type="entry name" value="CWC25"/>
</dbReference>
<dbReference type="Pfam" id="PF10197">
    <property type="entry name" value="Cir_N"/>
    <property type="match status" value="1"/>
</dbReference>
<proteinExistence type="inferred from homology"/>
<evidence type="ECO:0000256" key="7">
    <source>
        <dbReference type="ARBA" id="ARBA00023242"/>
    </source>
</evidence>
<feature type="domain" description="CBF1-interacting co-repressor CIR N-terminal" evidence="10">
    <location>
        <begin position="10"/>
        <end position="46"/>
    </location>
</feature>
<sequence>MGGDLNLKKSWHPSLLRNQERVWAEEKRALEERKRIDQLRRERDEERQIQELQRLQEDSGAPRQIQRVDWMYQEPSSATGHYSEEMEGYLLGKRRFDQILLKNDESQSLKKGAAGVGGVAVAGAAGDSGAGAGAAGAGTNPRDTMAKVLADPLLDIRKREQAALERIAEIATTTGETRTASAATETAERESTLADTTASERTATAVLPAGMRPVINRRHPDLIASAMTDAALMTGEMVLVRTGPRGSYNRDRNLRDGENNNTEQRAKDMEQERQRRLAEMLSNADEMEETRRQRIAEVTAAEQKQLEEDEKHRSEKGRFVSGLHRQLQEDNLDDRLKRSRGGLARLDDDE</sequence>
<feature type="compositionally biased region" description="Basic and acidic residues" evidence="9">
    <location>
        <begin position="304"/>
        <end position="318"/>
    </location>
</feature>
<evidence type="ECO:0000256" key="9">
    <source>
        <dbReference type="SAM" id="MobiDB-lite"/>
    </source>
</evidence>
<dbReference type="STRING" id="1450538.A0A2V5IQ83"/>
<comment type="subcellular location">
    <subcellularLocation>
        <location evidence="1">Nucleus</location>
    </subcellularLocation>
</comment>
<dbReference type="AlphaFoldDB" id="A0A2V5IQ83"/>
<evidence type="ECO:0000256" key="3">
    <source>
        <dbReference type="ARBA" id="ARBA00022664"/>
    </source>
</evidence>
<dbReference type="InterPro" id="IPR019339">
    <property type="entry name" value="CIR_N_dom"/>
</dbReference>
<name>A0A2V5IQ83_ASPV1</name>
<evidence type="ECO:0000256" key="1">
    <source>
        <dbReference type="ARBA" id="ARBA00004123"/>
    </source>
</evidence>